<feature type="transmembrane region" description="Helical" evidence="6">
    <location>
        <begin position="780"/>
        <end position="801"/>
    </location>
</feature>
<dbReference type="InterPro" id="IPR000731">
    <property type="entry name" value="SSD"/>
</dbReference>
<evidence type="ECO:0000256" key="2">
    <source>
        <dbReference type="ARBA" id="ARBA00022475"/>
    </source>
</evidence>
<feature type="transmembrane region" description="Helical" evidence="6">
    <location>
        <begin position="754"/>
        <end position="774"/>
    </location>
</feature>
<keyword evidence="3 6" id="KW-0812">Transmembrane</keyword>
<reference evidence="8" key="1">
    <citation type="submission" date="2020-07" db="EMBL/GenBank/DDBJ databases">
        <title>Vallitalea pronyensis genome.</title>
        <authorList>
            <person name="Postec A."/>
        </authorList>
    </citation>
    <scope>NUCLEOTIDE SEQUENCE</scope>
    <source>
        <strain evidence="8">FatNI3</strain>
    </source>
</reference>
<feature type="transmembrane region" description="Helical" evidence="6">
    <location>
        <begin position="20"/>
        <end position="38"/>
    </location>
</feature>
<dbReference type="Gene3D" id="1.20.1640.10">
    <property type="entry name" value="Multidrug efflux transporter AcrB transmembrane domain"/>
    <property type="match status" value="2"/>
</dbReference>
<keyword evidence="4 6" id="KW-1133">Transmembrane helix</keyword>
<feature type="domain" description="SSD" evidence="7">
    <location>
        <begin position="311"/>
        <end position="428"/>
    </location>
</feature>
<feature type="transmembrane region" description="Helical" evidence="6">
    <location>
        <begin position="303"/>
        <end position="324"/>
    </location>
</feature>
<dbReference type="PRINTS" id="PR00702">
    <property type="entry name" value="ACRIFLAVINRP"/>
</dbReference>
<feature type="transmembrane region" description="Helical" evidence="6">
    <location>
        <begin position="371"/>
        <end position="394"/>
    </location>
</feature>
<protein>
    <submittedName>
        <fullName evidence="8">MMPL family transporter</fullName>
    </submittedName>
</protein>
<feature type="transmembrane region" description="Helical" evidence="6">
    <location>
        <begin position="850"/>
        <end position="870"/>
    </location>
</feature>
<feature type="transmembrane region" description="Helical" evidence="6">
    <location>
        <begin position="330"/>
        <end position="350"/>
    </location>
</feature>
<dbReference type="GO" id="GO:0005886">
    <property type="term" value="C:plasma membrane"/>
    <property type="evidence" value="ECO:0007669"/>
    <property type="project" value="UniProtKB-SubCell"/>
</dbReference>
<evidence type="ECO:0000313" key="8">
    <source>
        <dbReference type="EMBL" id="QUI22387.1"/>
    </source>
</evidence>
<dbReference type="SUPFAM" id="SSF82866">
    <property type="entry name" value="Multidrug efflux transporter AcrB transmembrane domain"/>
    <property type="match status" value="2"/>
</dbReference>
<evidence type="ECO:0000256" key="5">
    <source>
        <dbReference type="ARBA" id="ARBA00023136"/>
    </source>
</evidence>
<name>A0A8J8MJ50_9FIRM</name>
<evidence type="ECO:0000313" key="9">
    <source>
        <dbReference type="Proteomes" id="UP000683246"/>
    </source>
</evidence>
<evidence type="ECO:0000256" key="1">
    <source>
        <dbReference type="ARBA" id="ARBA00004651"/>
    </source>
</evidence>
<feature type="transmembrane region" description="Helical" evidence="6">
    <location>
        <begin position="449"/>
        <end position="473"/>
    </location>
</feature>
<dbReference type="RefSeq" id="WP_212697871.1">
    <property type="nucleotide sequence ID" value="NZ_CP058649.1"/>
</dbReference>
<feature type="transmembrane region" description="Helical" evidence="6">
    <location>
        <begin position="406"/>
        <end position="428"/>
    </location>
</feature>
<organism evidence="8 9">
    <name type="scientific">Vallitalea pronyensis</name>
    <dbReference type="NCBI Taxonomy" id="1348613"/>
    <lineage>
        <taxon>Bacteria</taxon>
        <taxon>Bacillati</taxon>
        <taxon>Bacillota</taxon>
        <taxon>Clostridia</taxon>
        <taxon>Lachnospirales</taxon>
        <taxon>Vallitaleaceae</taxon>
        <taxon>Vallitalea</taxon>
    </lineage>
</organism>
<dbReference type="PANTHER" id="PTHR33406:SF13">
    <property type="entry name" value="MEMBRANE PROTEIN YDFJ"/>
    <property type="match status" value="1"/>
</dbReference>
<proteinExistence type="predicted"/>
<dbReference type="InterPro" id="IPR001036">
    <property type="entry name" value="Acrflvin-R"/>
</dbReference>
<keyword evidence="9" id="KW-1185">Reference proteome</keyword>
<dbReference type="AlphaFoldDB" id="A0A8J8MJ50"/>
<evidence type="ECO:0000259" key="7">
    <source>
        <dbReference type="PROSITE" id="PS50156"/>
    </source>
</evidence>
<evidence type="ECO:0000256" key="6">
    <source>
        <dbReference type="SAM" id="Phobius"/>
    </source>
</evidence>
<keyword evidence="2" id="KW-1003">Cell membrane</keyword>
<dbReference type="PROSITE" id="PS50156">
    <property type="entry name" value="SSD"/>
    <property type="match status" value="1"/>
</dbReference>
<gene>
    <name evidence="8" type="ORF">HZI73_08765</name>
</gene>
<feature type="transmembrane region" description="Helical" evidence="6">
    <location>
        <begin position="728"/>
        <end position="747"/>
    </location>
</feature>
<evidence type="ECO:0000256" key="3">
    <source>
        <dbReference type="ARBA" id="ARBA00022692"/>
    </source>
</evidence>
<dbReference type="InterPro" id="IPR004869">
    <property type="entry name" value="MMPL_dom"/>
</dbReference>
<dbReference type="GO" id="GO:0022857">
    <property type="term" value="F:transmembrane transporter activity"/>
    <property type="evidence" value="ECO:0007669"/>
    <property type="project" value="InterPro"/>
</dbReference>
<accession>A0A8J8MJ50</accession>
<feature type="transmembrane region" description="Helical" evidence="6">
    <location>
        <begin position="821"/>
        <end position="844"/>
    </location>
</feature>
<feature type="transmembrane region" description="Helical" evidence="6">
    <location>
        <begin position="277"/>
        <end position="296"/>
    </location>
</feature>
<dbReference type="EMBL" id="CP058649">
    <property type="protein sequence ID" value="QUI22387.1"/>
    <property type="molecule type" value="Genomic_DNA"/>
</dbReference>
<dbReference type="Proteomes" id="UP000683246">
    <property type="component" value="Chromosome"/>
</dbReference>
<keyword evidence="5 6" id="KW-0472">Membrane</keyword>
<sequence length="877" mass="97562">MVEKLMAKNVEWVTQRPKTILAIALCLTVFMGIFASFLDLELNWVALAPKGNSAVKEYQKIVEDFPTLSNIMVVIESDDRHQLEEVTEIVHKELSQLTDYISSVSAGIDEAFALENGLLYVPTKEIEMMGYALMDTNLDSFYGMLEMTIDESIKGIEEGQLSSKDIAYQVANYDAMMALFQVTNKGLKGGSSEEELRQAITKFFTGNTRAVSPDGKAVIVTVQPNFDIMDMEQVVPGVNTIEETIKAIDANHKDVRVRATGMHVVVRDEMASIESDSLLTTLLSILLILAILYFAFRSFLAPIITFIPLVLGIIWAVGLTKLTIGRLNMMTAFSAAMLLGLGIDYAIHLYSSYTEKRAYGLEKQEAIKGAISITGLGIITGALTTAVAFLALNISSLEILQELGTIMGTGILTTLIAVFWVLPAIIMINKEKPHKVSKIKGQYHWIGHIAVKVNQVKVPVIIGLLLLTSFMAYKAKNVTFDTNLMHLEPEGLESIALMEHLVEQYDMSTDSFSIEVSELADVYELHEAYEQVNGVAKVSSIADIVPKEMQQHTKLEAIDKTRTMLSQQVPHRSIPHGTLIDQLENIKKKIASYEKSWSTTGYRNLTEGDFVTMATTIDDLIKTLKYAPKTNVDQLSEEFYNLYKAIGHHMLVTEPLTVEGLPQDLKKQFVSEDGSMYLLTIYPDFSIWDHLDSEKGNTFFKALTDIDATITGTPIFMRVLYQSASDEMALTGVVVFAILFLILFLHFRHIKYTLLAFLPLMFTMVYTVGMMVLIDLPFNVLNFLSILLLIGIGIDDGVHILHHYKSGERNIFKLFSSVGRAILLTTITTMCGFGSLMFSSYVGIASLGKVLFIGVSLAFILTVVVLPLFLKNIEDTE</sequence>
<evidence type="ECO:0000256" key="4">
    <source>
        <dbReference type="ARBA" id="ARBA00022989"/>
    </source>
</evidence>
<dbReference type="InterPro" id="IPR050545">
    <property type="entry name" value="Mycobact_MmpL"/>
</dbReference>
<dbReference type="Pfam" id="PF03176">
    <property type="entry name" value="MMPL"/>
    <property type="match status" value="2"/>
</dbReference>
<dbReference type="PANTHER" id="PTHR33406">
    <property type="entry name" value="MEMBRANE PROTEIN MJ1562-RELATED"/>
    <property type="match status" value="1"/>
</dbReference>
<dbReference type="KEGG" id="vpy:HZI73_08765"/>
<comment type="subcellular location">
    <subcellularLocation>
        <location evidence="1">Cell membrane</location>
        <topology evidence="1">Multi-pass membrane protein</topology>
    </subcellularLocation>
</comment>